<dbReference type="STRING" id="420953.SAMN05192543_1011063"/>
<accession>A0A1I3ESG3</accession>
<name>A0A1I3ESG3_9BURK</name>
<reference evidence="1 2" key="1">
    <citation type="submission" date="2016-10" db="EMBL/GenBank/DDBJ databases">
        <authorList>
            <person name="de Groot N.N."/>
        </authorList>
    </citation>
    <scope>NUCLEOTIDE SEQUENCE [LARGE SCALE GENOMIC DNA]</scope>
    <source>
        <strain evidence="1 2">LMG 23650</strain>
    </source>
</reference>
<dbReference type="RefSeq" id="WP_091008382.1">
    <property type="nucleotide sequence ID" value="NZ_CP041743.1"/>
</dbReference>
<organism evidence="1 2">
    <name type="scientific">Paraburkholderia megapolitana</name>
    <dbReference type="NCBI Taxonomy" id="420953"/>
    <lineage>
        <taxon>Bacteria</taxon>
        <taxon>Pseudomonadati</taxon>
        <taxon>Pseudomonadota</taxon>
        <taxon>Betaproteobacteria</taxon>
        <taxon>Burkholderiales</taxon>
        <taxon>Burkholderiaceae</taxon>
        <taxon>Paraburkholderia</taxon>
    </lineage>
</organism>
<protein>
    <submittedName>
        <fullName evidence="1">Predicted thiol-disulfide oxidoreductase YuxK, DCC family</fullName>
    </submittedName>
</protein>
<dbReference type="AlphaFoldDB" id="A0A1I3ESG3"/>
<dbReference type="Proteomes" id="UP000199548">
    <property type="component" value="Unassembled WGS sequence"/>
</dbReference>
<evidence type="ECO:0000313" key="2">
    <source>
        <dbReference type="Proteomes" id="UP000199548"/>
    </source>
</evidence>
<dbReference type="InterPro" id="IPR044691">
    <property type="entry name" value="DCC1_Trx"/>
</dbReference>
<evidence type="ECO:0000313" key="1">
    <source>
        <dbReference type="EMBL" id="SFI01906.1"/>
    </source>
</evidence>
<keyword evidence="2" id="KW-1185">Reference proteome</keyword>
<dbReference type="OrthoDB" id="5294764at2"/>
<dbReference type="EMBL" id="FOQU01000001">
    <property type="protein sequence ID" value="SFI01906.1"/>
    <property type="molecule type" value="Genomic_DNA"/>
</dbReference>
<gene>
    <name evidence="1" type="ORF">SAMN05192543_1011063</name>
</gene>
<dbReference type="PANTHER" id="PTHR34290:SF2">
    <property type="entry name" value="OS04G0668800 PROTEIN"/>
    <property type="match status" value="1"/>
</dbReference>
<dbReference type="GO" id="GO:0015035">
    <property type="term" value="F:protein-disulfide reductase activity"/>
    <property type="evidence" value="ECO:0007669"/>
    <property type="project" value="InterPro"/>
</dbReference>
<dbReference type="PANTHER" id="PTHR34290">
    <property type="entry name" value="SI:CH73-390P7.2"/>
    <property type="match status" value="1"/>
</dbReference>
<dbReference type="InterPro" id="IPR007263">
    <property type="entry name" value="DCC1-like"/>
</dbReference>
<sequence>MQAPRLTLYFDGNCPFCVAEMRRLRSWDHAGRLGFVDIAQEDFDAATCGVDLAELNRELYSWTDTGACLIGIDSMIAAYTLVGRGWIVLPLRIVVTRQLCKLLYRLFARNRRRISRWLGYTSATVCDGTSCRLDTNPFFK</sequence>
<dbReference type="Pfam" id="PF04134">
    <property type="entry name" value="DCC1-like"/>
    <property type="match status" value="1"/>
</dbReference>
<proteinExistence type="predicted"/>